<dbReference type="GO" id="GO:0016812">
    <property type="term" value="F:hydrolase activity, acting on carbon-nitrogen (but not peptide) bonds, in cyclic amides"/>
    <property type="evidence" value="ECO:0007669"/>
    <property type="project" value="TreeGrafter"/>
</dbReference>
<evidence type="ECO:0000256" key="5">
    <source>
        <dbReference type="PIRSR" id="PIRSR611778-50"/>
    </source>
</evidence>
<sequence>MDLIIKNGKVVTAEKTLVADVGIEKGKIKAIGKNIKCACPDVKIIDAKGMLVMPGGVDVHVHLNLFVSNTCSEEWDTATAGAACGGVTTVIDFAYQELGGSLKKAVEDRQADASGKVCIDYSLHAGITDWNDNIKTEMNTLVEEGITSFKMHMDRKEGCMSDDGMLFQALEETRKNGALIMVHAENAFVLELLIARYRPQTKTLGAWAHALSRPCFIEYEAIQRAITWAEVTKGLLYIVHVSTGEGVEVIKQGKKRGVNVWAETCPQYLLLTDEVYKRKDGHLYACCPPIRTKHDKERLWEGIIKGEIQVIATDSCAFTKKQKDAWEGDFTKIPYGLPGAELRIPTMWSAFRKRKISMNKFVSLVATNPAKLFGLYPQKGTVEMGSDADIVIFDPKKKVTVDWRDLVSKCDWTPYQAMELTGYPVITILRGEVIAKDGKFVGKVGRGRFLRRNSELATQTARKLPILIGR</sequence>
<dbReference type="InterPro" id="IPR032466">
    <property type="entry name" value="Metal_Hydrolase"/>
</dbReference>
<evidence type="ECO:0000313" key="8">
    <source>
        <dbReference type="Proteomes" id="UP000580051"/>
    </source>
</evidence>
<dbReference type="InterPro" id="IPR011059">
    <property type="entry name" value="Metal-dep_hydrolase_composite"/>
</dbReference>
<keyword evidence="4" id="KW-0378">Hydrolase</keyword>
<dbReference type="EMBL" id="BLRV01000108">
    <property type="protein sequence ID" value="GFP21807.1"/>
    <property type="molecule type" value="Genomic_DNA"/>
</dbReference>
<evidence type="ECO:0000313" key="7">
    <source>
        <dbReference type="EMBL" id="GFP21807.1"/>
    </source>
</evidence>
<accession>A0A6V8NNY0</accession>
<evidence type="ECO:0000256" key="4">
    <source>
        <dbReference type="ARBA" id="ARBA00022801"/>
    </source>
</evidence>
<dbReference type="PANTHER" id="PTHR11647">
    <property type="entry name" value="HYDRANTOINASE/DIHYDROPYRIMIDINASE FAMILY MEMBER"/>
    <property type="match status" value="1"/>
</dbReference>
<evidence type="ECO:0000256" key="1">
    <source>
        <dbReference type="ARBA" id="ARBA00001947"/>
    </source>
</evidence>
<dbReference type="CDD" id="cd01314">
    <property type="entry name" value="D-HYD"/>
    <property type="match status" value="1"/>
</dbReference>
<proteinExistence type="inferred from homology"/>
<dbReference type="Gene3D" id="2.30.40.10">
    <property type="entry name" value="Urease, subunit C, domain 1"/>
    <property type="match status" value="1"/>
</dbReference>
<dbReference type="GO" id="GO:0046872">
    <property type="term" value="F:metal ion binding"/>
    <property type="evidence" value="ECO:0007669"/>
    <property type="project" value="UniProtKB-KW"/>
</dbReference>
<organism evidence="7 8">
    <name type="scientific">Candidatus Hakubella thermalkaliphila</name>
    <dbReference type="NCBI Taxonomy" id="2754717"/>
    <lineage>
        <taxon>Bacteria</taxon>
        <taxon>Bacillati</taxon>
        <taxon>Actinomycetota</taxon>
        <taxon>Actinomycetota incertae sedis</taxon>
        <taxon>Candidatus Hakubellales</taxon>
        <taxon>Candidatus Hakubellaceae</taxon>
        <taxon>Candidatus Hakubella</taxon>
    </lineage>
</organism>
<protein>
    <submittedName>
        <fullName evidence="7">Dihydropyrimidinase</fullName>
    </submittedName>
</protein>
<comment type="cofactor">
    <cofactor evidence="1">
        <name>Zn(2+)</name>
        <dbReference type="ChEBI" id="CHEBI:29105"/>
    </cofactor>
</comment>
<comment type="PTM">
    <text evidence="5">Carbamylation allows a single lysine to coordinate two divalent metal cations.</text>
</comment>
<dbReference type="InterPro" id="IPR006680">
    <property type="entry name" value="Amidohydro-rel"/>
</dbReference>
<dbReference type="Gene3D" id="3.20.20.140">
    <property type="entry name" value="Metal-dependent hydrolases"/>
    <property type="match status" value="1"/>
</dbReference>
<keyword evidence="3" id="KW-0479">Metal-binding</keyword>
<name>A0A6V8NNY0_9ACTN</name>
<dbReference type="GO" id="GO:0005829">
    <property type="term" value="C:cytosol"/>
    <property type="evidence" value="ECO:0007669"/>
    <property type="project" value="TreeGrafter"/>
</dbReference>
<dbReference type="InterPro" id="IPR011778">
    <property type="entry name" value="Hydantoinase/dihydroPyrase"/>
</dbReference>
<evidence type="ECO:0000256" key="2">
    <source>
        <dbReference type="ARBA" id="ARBA00008829"/>
    </source>
</evidence>
<dbReference type="InterPro" id="IPR050378">
    <property type="entry name" value="Metallo-dep_Hydrolases_sf"/>
</dbReference>
<dbReference type="Pfam" id="PF01979">
    <property type="entry name" value="Amidohydro_1"/>
    <property type="match status" value="1"/>
</dbReference>
<dbReference type="NCBIfam" id="TIGR02033">
    <property type="entry name" value="D-hydantoinase"/>
    <property type="match status" value="1"/>
</dbReference>
<evidence type="ECO:0000259" key="6">
    <source>
        <dbReference type="Pfam" id="PF01979"/>
    </source>
</evidence>
<dbReference type="FunFam" id="3.20.20.140:FF:000174">
    <property type="entry name" value="Dihydropyrimidinase-related protein 2"/>
    <property type="match status" value="1"/>
</dbReference>
<evidence type="ECO:0000256" key="3">
    <source>
        <dbReference type="ARBA" id="ARBA00022723"/>
    </source>
</evidence>
<comment type="caution">
    <text evidence="7">The sequence shown here is derived from an EMBL/GenBank/DDBJ whole genome shotgun (WGS) entry which is preliminary data.</text>
</comment>
<comment type="similarity">
    <text evidence="2">Belongs to the metallo-dependent hydrolases superfamily. Hydantoinase/dihydropyrimidinase family.</text>
</comment>
<dbReference type="RefSeq" id="WP_176226902.1">
    <property type="nucleotide sequence ID" value="NZ_BLRV01000108.1"/>
</dbReference>
<gene>
    <name evidence="7" type="ORF">HKBW3S06_01034</name>
</gene>
<feature type="modified residue" description="N6-carboxylysine" evidence="5">
    <location>
        <position position="150"/>
    </location>
</feature>
<dbReference type="Proteomes" id="UP000580051">
    <property type="component" value="Unassembled WGS sequence"/>
</dbReference>
<dbReference type="AlphaFoldDB" id="A0A6V8NNY0"/>
<dbReference type="SUPFAM" id="SSF51338">
    <property type="entry name" value="Composite domain of metallo-dependent hydrolases"/>
    <property type="match status" value="1"/>
</dbReference>
<dbReference type="SUPFAM" id="SSF51556">
    <property type="entry name" value="Metallo-dependent hydrolases"/>
    <property type="match status" value="1"/>
</dbReference>
<reference evidence="7 8" key="1">
    <citation type="journal article" date="2020" name="Front. Microbiol.">
        <title>Single-cell genomics of novel Actinobacteria with the Wood-Ljungdahl pathway discovered in a serpentinizing system.</title>
        <authorList>
            <person name="Merino N."/>
            <person name="Kawai M."/>
            <person name="Boyd E.S."/>
            <person name="Colman D.R."/>
            <person name="McGlynn S.E."/>
            <person name="Nealson K.H."/>
            <person name="Kurokawa K."/>
            <person name="Hongoh Y."/>
        </authorList>
    </citation>
    <scope>NUCLEOTIDE SEQUENCE [LARGE SCALE GENOMIC DNA]</scope>
    <source>
        <strain evidence="7 8">S06</strain>
    </source>
</reference>
<dbReference type="PANTHER" id="PTHR11647:SF1">
    <property type="entry name" value="COLLAPSIN RESPONSE MEDIATOR PROTEIN"/>
    <property type="match status" value="1"/>
</dbReference>
<feature type="domain" description="Amidohydrolase-related" evidence="6">
    <location>
        <begin position="51"/>
        <end position="405"/>
    </location>
</feature>